<dbReference type="InterPro" id="IPR052077">
    <property type="entry name" value="CcrZ_PhaseVar_Mediator"/>
</dbReference>
<feature type="domain" description="Aminoglycoside phosphotransferase" evidence="1">
    <location>
        <begin position="32"/>
        <end position="250"/>
    </location>
</feature>
<comment type="caution">
    <text evidence="2">The sequence shown here is derived from an EMBL/GenBank/DDBJ whole genome shotgun (WGS) entry which is preliminary data.</text>
</comment>
<evidence type="ECO:0000313" key="2">
    <source>
        <dbReference type="EMBL" id="TSJ42613.1"/>
    </source>
</evidence>
<evidence type="ECO:0000259" key="1">
    <source>
        <dbReference type="Pfam" id="PF01636"/>
    </source>
</evidence>
<gene>
    <name evidence="2" type="ORF">FO440_00015</name>
</gene>
<dbReference type="SUPFAM" id="SSF56112">
    <property type="entry name" value="Protein kinase-like (PK-like)"/>
    <property type="match status" value="1"/>
</dbReference>
<keyword evidence="2" id="KW-0808">Transferase</keyword>
<evidence type="ECO:0000313" key="3">
    <source>
        <dbReference type="Proteomes" id="UP000318733"/>
    </source>
</evidence>
<keyword evidence="3" id="KW-1185">Reference proteome</keyword>
<dbReference type="PANTHER" id="PTHR40086:SF1">
    <property type="entry name" value="CELL CYCLE REGULATOR CCRZ"/>
    <property type="match status" value="1"/>
</dbReference>
<dbReference type="OrthoDB" id="179763at2"/>
<dbReference type="Pfam" id="PF01636">
    <property type="entry name" value="APH"/>
    <property type="match status" value="1"/>
</dbReference>
<name>A0A556MRS9_9SPHI</name>
<dbReference type="EMBL" id="VLPK01000001">
    <property type="protein sequence ID" value="TSJ42613.1"/>
    <property type="molecule type" value="Genomic_DNA"/>
</dbReference>
<dbReference type="GO" id="GO:0016740">
    <property type="term" value="F:transferase activity"/>
    <property type="evidence" value="ECO:0007669"/>
    <property type="project" value="UniProtKB-KW"/>
</dbReference>
<dbReference type="Gene3D" id="3.30.200.20">
    <property type="entry name" value="Phosphorylase Kinase, domain 1"/>
    <property type="match status" value="1"/>
</dbReference>
<dbReference type="Proteomes" id="UP000318733">
    <property type="component" value="Unassembled WGS sequence"/>
</dbReference>
<dbReference type="Gene3D" id="3.90.1200.10">
    <property type="match status" value="1"/>
</dbReference>
<dbReference type="RefSeq" id="WP_144246184.1">
    <property type="nucleotide sequence ID" value="NZ_VLPK01000001.1"/>
</dbReference>
<dbReference type="PANTHER" id="PTHR40086">
    <property type="entry name" value="PHOSPHOTRANSFERASE YTMP-RELATED"/>
    <property type="match status" value="1"/>
</dbReference>
<sequence length="331" mass="37400">METILTVIPADKSAAVKTALLQAFQTEEPESIEILSGGLSTALVYKIGIRGKHYLLRLVMEVNAMNDPKRQFTCLRLAASAEIAPKVYYTSVTDGISITDFIYTQPQTDKTNLLHELATTAKKIHELPLFPSFMNFLEGIDLFIVGFKASGLFSATATAELFALYHKIRTTYHWQEVDLVSSHNDLNPNNILFDGAKSWIIDWEAAFLNDRYVDLAIIAQSYARKPEQQHLLLKTYFDAEPTDYQKARFFLMQQVCLLYYGLMMFRLVTDHVVTDTDLSAPSPEDFYALLAGGQVSLNNAEGQLQYGKVLFNQLLINLRSQKFEEALELLS</sequence>
<reference evidence="2 3" key="1">
    <citation type="submission" date="2019-07" db="EMBL/GenBank/DDBJ databases">
        <authorList>
            <person name="Huq M.A."/>
        </authorList>
    </citation>
    <scope>NUCLEOTIDE SEQUENCE [LARGE SCALE GENOMIC DNA]</scope>
    <source>
        <strain evidence="2 3">MAH-19</strain>
    </source>
</reference>
<dbReference type="InterPro" id="IPR011009">
    <property type="entry name" value="Kinase-like_dom_sf"/>
</dbReference>
<accession>A0A556MRS9</accession>
<protein>
    <submittedName>
        <fullName evidence="2">Phosphotransferase</fullName>
    </submittedName>
</protein>
<proteinExistence type="predicted"/>
<dbReference type="InterPro" id="IPR002575">
    <property type="entry name" value="Aminoglycoside_PTrfase"/>
</dbReference>
<organism evidence="2 3">
    <name type="scientific">Mucilaginibacter corticis</name>
    <dbReference type="NCBI Taxonomy" id="2597670"/>
    <lineage>
        <taxon>Bacteria</taxon>
        <taxon>Pseudomonadati</taxon>
        <taxon>Bacteroidota</taxon>
        <taxon>Sphingobacteriia</taxon>
        <taxon>Sphingobacteriales</taxon>
        <taxon>Sphingobacteriaceae</taxon>
        <taxon>Mucilaginibacter</taxon>
    </lineage>
</organism>
<dbReference type="AlphaFoldDB" id="A0A556MRS9"/>